<protein>
    <recommendedName>
        <fullName evidence="3">DUF3644 domain-containing protein</fullName>
    </recommendedName>
</protein>
<accession>A0ABU3MU17</accession>
<dbReference type="RefSeq" id="WP_268379067.1">
    <property type="nucleotide sequence ID" value="NZ_JAPQTC020000003.1"/>
</dbReference>
<reference evidence="1" key="1">
    <citation type="submission" date="2023-08" db="EMBL/GenBank/DDBJ databases">
        <title>Study of Resistomes in environmental pathogenic environmental.</title>
        <authorList>
            <person name="Bhattacharjee A."/>
            <person name="Singh A.K."/>
        </authorList>
    </citation>
    <scope>NUCLEOTIDE SEQUENCE</scope>
    <source>
        <strain evidence="1">S1</strain>
    </source>
</reference>
<evidence type="ECO:0000313" key="1">
    <source>
        <dbReference type="EMBL" id="MDT8504957.1"/>
    </source>
</evidence>
<dbReference type="Proteomes" id="UP001074635">
    <property type="component" value="Unassembled WGS sequence"/>
</dbReference>
<organism evidence="1 2">
    <name type="scientific">Alcaligenes nematophilus</name>
    <dbReference type="NCBI Taxonomy" id="2994643"/>
    <lineage>
        <taxon>Bacteria</taxon>
        <taxon>Pseudomonadati</taxon>
        <taxon>Pseudomonadota</taxon>
        <taxon>Betaproteobacteria</taxon>
        <taxon>Burkholderiales</taxon>
        <taxon>Alcaligenaceae</taxon>
        <taxon>Alcaligenes</taxon>
    </lineage>
</organism>
<name>A0ABU3MU17_9BURK</name>
<evidence type="ECO:0000313" key="2">
    <source>
        <dbReference type="Proteomes" id="UP001074635"/>
    </source>
</evidence>
<comment type="caution">
    <text evidence="1">The sequence shown here is derived from an EMBL/GenBank/DDBJ whole genome shotgun (WGS) entry which is preliminary data.</text>
</comment>
<evidence type="ECO:0008006" key="3">
    <source>
        <dbReference type="Google" id="ProtNLM"/>
    </source>
</evidence>
<dbReference type="EMBL" id="JAPQTC020000003">
    <property type="protein sequence ID" value="MDT8504957.1"/>
    <property type="molecule type" value="Genomic_DNA"/>
</dbReference>
<proteinExistence type="predicted"/>
<gene>
    <name evidence="1" type="ORF">OYC61_011685</name>
</gene>
<sequence>MDVTTNQEPNIILESTSTMDRILEAIDNIEINLKKLNLPIKENKTLGLIIKEFRNLSQNDEIQVTGREIPALYKKAKSILSFEDALISDPDIESIKKFMSRMFDFNTNDQSSAKDSLWEFDLFRRLKQTELKISYDEPDIVIDFEEYKYGIACKKIYSESSFGRAFKVGCRQLEKNKLKGIIAFNLDDLIPAGHGVDPDNARKFINNFHANIRTKHLVSFNKTSLKKHCDGILFWTEVFAISPDQSSKDPTKRTGLRVGTYIFPMNPKQETQKRISKISEELNKIKPK</sequence>
<keyword evidence="2" id="KW-1185">Reference proteome</keyword>